<keyword evidence="4" id="KW-1185">Reference proteome</keyword>
<reference evidence="1 3" key="1">
    <citation type="submission" date="2015-09" db="EMBL/GenBank/DDBJ databases">
        <title>Identification and resolution of microdiversity through metagenomic sequencing of parallel consortia.</title>
        <authorList>
            <person name="Nelson W.C."/>
            <person name="Romine M.F."/>
            <person name="Lindemann S.R."/>
        </authorList>
    </citation>
    <scope>NUCLEOTIDE SEQUENCE [LARGE SCALE GENOMIC DNA]</scope>
    <source>
        <strain evidence="1">HL-109</strain>
    </source>
</reference>
<dbReference type="EMBL" id="FMBM01000002">
    <property type="protein sequence ID" value="SCC81815.1"/>
    <property type="molecule type" value="Genomic_DNA"/>
</dbReference>
<evidence type="ECO:0000313" key="3">
    <source>
        <dbReference type="Proteomes" id="UP000050497"/>
    </source>
</evidence>
<gene>
    <name evidence="2" type="ORF">GA0071312_2778</name>
    <name evidence="1" type="ORF">HLUCCO17_07825</name>
</gene>
<dbReference type="Proteomes" id="UP000050497">
    <property type="component" value="Unassembled WGS sequence"/>
</dbReference>
<evidence type="ECO:0000313" key="4">
    <source>
        <dbReference type="Proteomes" id="UP000182800"/>
    </source>
</evidence>
<evidence type="ECO:0000313" key="2">
    <source>
        <dbReference type="EMBL" id="SCC81815.1"/>
    </source>
</evidence>
<dbReference type="RefSeq" id="WP_131817815.1">
    <property type="nucleotide sequence ID" value="NZ_FMBM01000002.1"/>
</dbReference>
<reference evidence="2 4" key="2">
    <citation type="submission" date="2016-08" db="EMBL/GenBank/DDBJ databases">
        <authorList>
            <person name="Varghese N."/>
            <person name="Submissions Spin"/>
        </authorList>
    </citation>
    <scope>NUCLEOTIDE SEQUENCE [LARGE SCALE GENOMIC DNA]</scope>
    <source>
        <strain evidence="2 4">HL-109</strain>
    </source>
</reference>
<name>A0A0P7Y417_9HYPH</name>
<dbReference type="AlphaFoldDB" id="A0A0P7Y417"/>
<evidence type="ECO:0000313" key="1">
    <source>
        <dbReference type="EMBL" id="KPQ11284.1"/>
    </source>
</evidence>
<sequence length="317" mass="35128">MFEYANRVGFIRSERSTPWRPGRAQGPTDATFNATLTFATAQGTLFPFLTASANLPVGRSTLFGREKNAIMDGDLVGHTRLGEGLNTQIGGGVTWHADDRWSLTTAATYKFSGPYVPDGNFPFRFQSGDEIVASTDLAYEADTGRASIGFRFGSQTSSLIEGFEYFRPGDGWTVFGTAARAFGEGQQVEAQWSVTRQRRNHFFDPFTGNFEREEARSAGDILQLSLNWSQARSWGRWGLAGSVLRRTANDYDPKSDLFIPARTRWMVGPHLTLANDSGATLTARAQAMHLNEDRVFLTGQTRRFIGAQFTLSANLEF</sequence>
<dbReference type="OrthoDB" id="8233471at2"/>
<dbReference type="EMBL" id="LJSX01000009">
    <property type="protein sequence ID" value="KPQ11284.1"/>
    <property type="molecule type" value="Genomic_DNA"/>
</dbReference>
<protein>
    <recommendedName>
        <fullName evidence="5">TonB-dependent receptor</fullName>
    </recommendedName>
</protein>
<dbReference type="Proteomes" id="UP000182800">
    <property type="component" value="Unassembled WGS sequence"/>
</dbReference>
<organism evidence="1 3">
    <name type="scientific">Saliniramus fredricksonii</name>
    <dbReference type="NCBI Taxonomy" id="1653334"/>
    <lineage>
        <taxon>Bacteria</taxon>
        <taxon>Pseudomonadati</taxon>
        <taxon>Pseudomonadota</taxon>
        <taxon>Alphaproteobacteria</taxon>
        <taxon>Hyphomicrobiales</taxon>
        <taxon>Salinarimonadaceae</taxon>
        <taxon>Saliniramus</taxon>
    </lineage>
</organism>
<accession>A0A0P7Y417</accession>
<evidence type="ECO:0008006" key="5">
    <source>
        <dbReference type="Google" id="ProtNLM"/>
    </source>
</evidence>
<proteinExistence type="predicted"/>
<comment type="caution">
    <text evidence="1">The sequence shown here is derived from an EMBL/GenBank/DDBJ whole genome shotgun (WGS) entry which is preliminary data.</text>
</comment>